<comment type="caution">
    <text evidence="1">The sequence shown here is derived from an EMBL/GenBank/DDBJ whole genome shotgun (WGS) entry which is preliminary data.</text>
</comment>
<proteinExistence type="predicted"/>
<protein>
    <submittedName>
        <fullName evidence="1">Uncharacterized protein</fullName>
    </submittedName>
</protein>
<evidence type="ECO:0000313" key="1">
    <source>
        <dbReference type="EMBL" id="OBZ81082.1"/>
    </source>
</evidence>
<feature type="non-terminal residue" evidence="1">
    <location>
        <position position="148"/>
    </location>
</feature>
<gene>
    <name evidence="1" type="ORF">A0J61_10869</name>
</gene>
<dbReference type="InParanoid" id="A0A1C7MWA1"/>
<sequence length="148" mass="17426">MPNIHQALSLYVQGNKEASLEDFFLTNLSCFAEHEFESLEVMRRKMKSGFVNAYKKYHPDTEVPEANHSTSFWANMFSYNKKTPEAIRTLMFKWYFALNEGRNEDFYAQNKEQVDDFLSTETSHPRILLDQMSVTMLKQFGQLKCNEL</sequence>
<evidence type="ECO:0000313" key="2">
    <source>
        <dbReference type="Proteomes" id="UP000093000"/>
    </source>
</evidence>
<name>A0A1C7MWA1_9FUNG</name>
<accession>A0A1C7MWA1</accession>
<reference evidence="1 2" key="1">
    <citation type="submission" date="2016-03" db="EMBL/GenBank/DDBJ databases">
        <title>Choanephora cucurbitarum.</title>
        <authorList>
            <person name="Min B."/>
            <person name="Park H."/>
            <person name="Park J.-H."/>
            <person name="Shin H.-D."/>
            <person name="Choi I.-G."/>
        </authorList>
    </citation>
    <scope>NUCLEOTIDE SEQUENCE [LARGE SCALE GENOMIC DNA]</scope>
    <source>
        <strain evidence="1 2">KUS-F28377</strain>
    </source>
</reference>
<dbReference type="AlphaFoldDB" id="A0A1C7MWA1"/>
<organism evidence="1 2">
    <name type="scientific">Choanephora cucurbitarum</name>
    <dbReference type="NCBI Taxonomy" id="101091"/>
    <lineage>
        <taxon>Eukaryota</taxon>
        <taxon>Fungi</taxon>
        <taxon>Fungi incertae sedis</taxon>
        <taxon>Mucoromycota</taxon>
        <taxon>Mucoromycotina</taxon>
        <taxon>Mucoromycetes</taxon>
        <taxon>Mucorales</taxon>
        <taxon>Mucorineae</taxon>
        <taxon>Choanephoraceae</taxon>
        <taxon>Choanephoroideae</taxon>
        <taxon>Choanephora</taxon>
    </lineage>
</organism>
<dbReference type="Proteomes" id="UP000093000">
    <property type="component" value="Unassembled WGS sequence"/>
</dbReference>
<dbReference type="EMBL" id="LUGH01001466">
    <property type="protein sequence ID" value="OBZ81082.1"/>
    <property type="molecule type" value="Genomic_DNA"/>
</dbReference>
<keyword evidence="2" id="KW-1185">Reference proteome</keyword>